<organism evidence="2 3">
    <name type="scientific">Candidatus Odyssella acanthamoebae</name>
    <dbReference type="NCBI Taxonomy" id="91604"/>
    <lineage>
        <taxon>Bacteria</taxon>
        <taxon>Pseudomonadati</taxon>
        <taxon>Pseudomonadota</taxon>
        <taxon>Alphaproteobacteria</taxon>
        <taxon>Holosporales</taxon>
        <taxon>Candidatus Paracaedibacteraceae</taxon>
        <taxon>Candidatus Odyssella</taxon>
    </lineage>
</organism>
<name>A0A077AXC6_9PROT</name>
<keyword evidence="1" id="KW-0732">Signal</keyword>
<dbReference type="HOGENOM" id="CLU_552858_0_0_5"/>
<feature type="chain" id="PRO_5001717328" evidence="1">
    <location>
        <begin position="20"/>
        <end position="493"/>
    </location>
</feature>
<dbReference type="AlphaFoldDB" id="A0A077AXC6"/>
<evidence type="ECO:0000256" key="1">
    <source>
        <dbReference type="SAM" id="SignalP"/>
    </source>
</evidence>
<dbReference type="OrthoDB" id="9819522at2"/>
<evidence type="ECO:0000313" key="3">
    <source>
        <dbReference type="Proteomes" id="UP000028926"/>
    </source>
</evidence>
<dbReference type="EMBL" id="CP008941">
    <property type="protein sequence ID" value="AIK96634.1"/>
    <property type="molecule type" value="Genomic_DNA"/>
</dbReference>
<dbReference type="Proteomes" id="UP000028926">
    <property type="component" value="Chromosome"/>
</dbReference>
<protein>
    <submittedName>
        <fullName evidence="2">Uncharacterized protein</fullName>
    </submittedName>
</protein>
<gene>
    <name evidence="2" type="ORF">ID47_07740</name>
</gene>
<proteinExistence type="predicted"/>
<accession>A0A077AXC6</accession>
<dbReference type="RefSeq" id="WP_038465209.1">
    <property type="nucleotide sequence ID" value="NZ_CP008941.1"/>
</dbReference>
<evidence type="ECO:0000313" key="2">
    <source>
        <dbReference type="EMBL" id="AIK96634.1"/>
    </source>
</evidence>
<keyword evidence="3" id="KW-1185">Reference proteome</keyword>
<reference evidence="2 3" key="1">
    <citation type="submission" date="2014-07" db="EMBL/GenBank/DDBJ databases">
        <title>Comparative genomic insights into amoeba endosymbionts belonging to the families of Holosporaceae and Candidatus Midichloriaceae within Rickettsiales.</title>
        <authorList>
            <person name="Wang Z."/>
            <person name="Wu M."/>
        </authorList>
    </citation>
    <scope>NUCLEOTIDE SEQUENCE [LARGE SCALE GENOMIC DNA]</scope>
    <source>
        <strain evidence="2">PRA3</strain>
    </source>
</reference>
<sequence length="493" mass="57372">MLYIQLAFYFFLFSTPAFAEVTLAEDYEKKEVPPVNHQGDILKRQLENDLQKAEKDSFDEHVSVKIPYLIWEEAKVYREPAKLPATIKFGEIDTLQETLLLSNLDLEPKELELYKAALREVLINFKNFFPTTRRSTRSGKLSSFQWNKRQQDLFHCVNPELLLEVAGNLPYESFIYGNYLDKIKSEILFCNGFIIGKSENEEDMIVEEELKRIFNHTHFGFKNEKTREEYLTTGSFGFLSVSEIEEVYKATLKLLNLSKTKDTFVFFGNTPYWLGRAFEALLKAMSDHPRYVISFPFSGSPNRGRGSMPVDINDCTTPERLKYLMSFLEEKGLSPNNPYLEEGDIYFVDNIGSGAGPAFVIEELIRAFQEKEKKLPNISLITMGDLKSFIEENPIPTIKNHRVRSIYKGEGKVYLPSINNTHFTIDLIELKMDGAHGSLDNVAAYQRFYPAYNANRWNPQYSFLHTLRPSTYIKNFSFYFDWFIQKYIQENRK</sequence>
<dbReference type="KEGG" id="paca:ID47_07740"/>
<feature type="signal peptide" evidence="1">
    <location>
        <begin position="1"/>
        <end position="19"/>
    </location>
</feature>